<keyword evidence="11" id="KW-1185">Reference proteome</keyword>
<evidence type="ECO:0000256" key="9">
    <source>
        <dbReference type="RuleBase" id="RU363013"/>
    </source>
</evidence>
<comment type="subunit">
    <text evidence="5">Homodimer.</text>
</comment>
<evidence type="ECO:0000256" key="2">
    <source>
        <dbReference type="ARBA" id="ARBA00004680"/>
    </source>
</evidence>
<evidence type="ECO:0000256" key="1">
    <source>
        <dbReference type="ARBA" id="ARBA00000474"/>
    </source>
</evidence>
<evidence type="ECO:0000313" key="10">
    <source>
        <dbReference type="EMBL" id="RKP02078.1"/>
    </source>
</evidence>
<organism evidence="10 11">
    <name type="scientific">Caulochytrium protostelioides</name>
    <dbReference type="NCBI Taxonomy" id="1555241"/>
    <lineage>
        <taxon>Eukaryota</taxon>
        <taxon>Fungi</taxon>
        <taxon>Fungi incertae sedis</taxon>
        <taxon>Chytridiomycota</taxon>
        <taxon>Chytridiomycota incertae sedis</taxon>
        <taxon>Chytridiomycetes</taxon>
        <taxon>Caulochytriales</taxon>
        <taxon>Caulochytriaceae</taxon>
        <taxon>Caulochytrium</taxon>
    </lineage>
</organism>
<dbReference type="Pfam" id="PF00121">
    <property type="entry name" value="TIM"/>
    <property type="match status" value="1"/>
</dbReference>
<accession>A0A4P9X9S4</accession>
<name>A0A4P9X9S4_9FUNG</name>
<dbReference type="FunFam" id="3.20.20.70:FF:000025">
    <property type="entry name" value="Triosephosphate isomerase"/>
    <property type="match status" value="1"/>
</dbReference>
<dbReference type="STRING" id="1555241.A0A4P9X9S4"/>
<proteinExistence type="inferred from homology"/>
<evidence type="ECO:0000256" key="6">
    <source>
        <dbReference type="ARBA" id="ARBA00011940"/>
    </source>
</evidence>
<dbReference type="InterPro" id="IPR022896">
    <property type="entry name" value="TrioseP_Isoase_bac/euk"/>
</dbReference>
<dbReference type="PANTHER" id="PTHR21139">
    <property type="entry name" value="TRIOSEPHOSPHATE ISOMERASE"/>
    <property type="match status" value="1"/>
</dbReference>
<gene>
    <name evidence="10" type="ORF">CXG81DRAFT_18189</name>
</gene>
<dbReference type="InterPro" id="IPR013785">
    <property type="entry name" value="Aldolase_TIM"/>
</dbReference>
<dbReference type="OrthoDB" id="6715177at2759"/>
<dbReference type="PROSITE" id="PS51440">
    <property type="entry name" value="TIM_2"/>
    <property type="match status" value="1"/>
</dbReference>
<dbReference type="PANTHER" id="PTHR21139:SF2">
    <property type="entry name" value="TRIOSEPHOSPHATE ISOMERASE"/>
    <property type="match status" value="1"/>
</dbReference>
<comment type="catalytic activity">
    <reaction evidence="1 9">
        <text>D-glyceraldehyde 3-phosphate = dihydroxyacetone phosphate</text>
        <dbReference type="Rhea" id="RHEA:18585"/>
        <dbReference type="ChEBI" id="CHEBI:57642"/>
        <dbReference type="ChEBI" id="CHEBI:59776"/>
        <dbReference type="EC" id="5.3.1.1"/>
    </reaction>
</comment>
<evidence type="ECO:0000313" key="11">
    <source>
        <dbReference type="Proteomes" id="UP000274922"/>
    </source>
</evidence>
<evidence type="ECO:0000256" key="7">
    <source>
        <dbReference type="ARBA" id="ARBA00019397"/>
    </source>
</evidence>
<dbReference type="AlphaFoldDB" id="A0A4P9X9S4"/>
<evidence type="ECO:0000256" key="5">
    <source>
        <dbReference type="ARBA" id="ARBA00011738"/>
    </source>
</evidence>
<dbReference type="GO" id="GO:0006096">
    <property type="term" value="P:glycolytic process"/>
    <property type="evidence" value="ECO:0007669"/>
    <property type="project" value="UniProtKB-UniPathway"/>
</dbReference>
<dbReference type="InterPro" id="IPR020861">
    <property type="entry name" value="Triosephosphate_isomerase_AS"/>
</dbReference>
<dbReference type="HAMAP" id="MF_00147_B">
    <property type="entry name" value="TIM_B"/>
    <property type="match status" value="1"/>
</dbReference>
<dbReference type="GO" id="GO:0019563">
    <property type="term" value="P:glycerol catabolic process"/>
    <property type="evidence" value="ECO:0007669"/>
    <property type="project" value="TreeGrafter"/>
</dbReference>
<dbReference type="InterPro" id="IPR035990">
    <property type="entry name" value="TIM_sf"/>
</dbReference>
<dbReference type="InterPro" id="IPR000652">
    <property type="entry name" value="Triosephosphate_isomerase"/>
</dbReference>
<dbReference type="Gene3D" id="3.20.20.70">
    <property type="entry name" value="Aldolase class I"/>
    <property type="match status" value="1"/>
</dbReference>
<sequence length="254" mass="26980">MARRFFVGGNWKMNGDQALVETLTTGLNSLDEGLLASRDLVVAPPFPYLTAVRTALNKHIGVAAQNLHAKASGAFTGEVSVGMLKDLDIKWAVIGHSERRSLFAEADETVAEKVGAALAGGIEAIACIGETLAEREADKTFEVLFRQMKHIAQAVSSEAAWDHVVVAYEPVWAIGTGKVATPEQAEEVHVALRKWLSEHVSAAVAAKVRIIYGGSVNAKNCGDLAKIADIDGFLVGGASLKVDDFKTICSAPRA</sequence>
<comment type="similarity">
    <text evidence="4 9">Belongs to the triosephosphate isomerase family.</text>
</comment>
<dbReference type="GO" id="GO:0005829">
    <property type="term" value="C:cytosol"/>
    <property type="evidence" value="ECO:0007669"/>
    <property type="project" value="TreeGrafter"/>
</dbReference>
<dbReference type="UniPathway" id="UPA00138"/>
<dbReference type="PROSITE" id="PS00171">
    <property type="entry name" value="TIM_1"/>
    <property type="match status" value="1"/>
</dbReference>
<protein>
    <recommendedName>
        <fullName evidence="7 9">Triosephosphate isomerase</fullName>
        <ecNumber evidence="6 9">5.3.1.1</ecNumber>
    </recommendedName>
</protein>
<dbReference type="Proteomes" id="UP000274922">
    <property type="component" value="Unassembled WGS sequence"/>
</dbReference>
<dbReference type="NCBIfam" id="TIGR00419">
    <property type="entry name" value="tim"/>
    <property type="match status" value="1"/>
</dbReference>
<dbReference type="GO" id="GO:0006094">
    <property type="term" value="P:gluconeogenesis"/>
    <property type="evidence" value="ECO:0007669"/>
    <property type="project" value="UniProtKB-UniPathway"/>
</dbReference>
<keyword evidence="9" id="KW-0324">Glycolysis</keyword>
<evidence type="ECO:0000256" key="4">
    <source>
        <dbReference type="ARBA" id="ARBA00007422"/>
    </source>
</evidence>
<dbReference type="EMBL" id="ML014152">
    <property type="protein sequence ID" value="RKP02078.1"/>
    <property type="molecule type" value="Genomic_DNA"/>
</dbReference>
<dbReference type="UniPathway" id="UPA00109">
    <property type="reaction ID" value="UER00189"/>
</dbReference>
<dbReference type="CDD" id="cd00311">
    <property type="entry name" value="TIM"/>
    <property type="match status" value="1"/>
</dbReference>
<evidence type="ECO:0000256" key="3">
    <source>
        <dbReference type="ARBA" id="ARBA00004742"/>
    </source>
</evidence>
<keyword evidence="9" id="KW-0312">Gluconeogenesis</keyword>
<dbReference type="EC" id="5.3.1.1" evidence="6 9"/>
<keyword evidence="8 9" id="KW-0413">Isomerase</keyword>
<comment type="pathway">
    <text evidence="2 9">Carbohydrate degradation; glycolysis; D-glyceraldehyde 3-phosphate from glycerone phosphate: step 1/1.</text>
</comment>
<reference evidence="11" key="1">
    <citation type="journal article" date="2018" name="Nat. Microbiol.">
        <title>Leveraging single-cell genomics to expand the fungal tree of life.</title>
        <authorList>
            <person name="Ahrendt S.R."/>
            <person name="Quandt C.A."/>
            <person name="Ciobanu D."/>
            <person name="Clum A."/>
            <person name="Salamov A."/>
            <person name="Andreopoulos B."/>
            <person name="Cheng J.F."/>
            <person name="Woyke T."/>
            <person name="Pelin A."/>
            <person name="Henrissat B."/>
            <person name="Reynolds N.K."/>
            <person name="Benny G.L."/>
            <person name="Smith M.E."/>
            <person name="James T.Y."/>
            <person name="Grigoriev I.V."/>
        </authorList>
    </citation>
    <scope>NUCLEOTIDE SEQUENCE [LARGE SCALE GENOMIC DNA]</scope>
    <source>
        <strain evidence="11">ATCC 52028</strain>
    </source>
</reference>
<comment type="pathway">
    <text evidence="3 9">Carbohydrate biosynthesis; gluconeogenesis.</text>
</comment>
<dbReference type="SUPFAM" id="SSF51351">
    <property type="entry name" value="Triosephosphate isomerase (TIM)"/>
    <property type="match status" value="1"/>
</dbReference>
<dbReference type="GO" id="GO:0046166">
    <property type="term" value="P:glyceraldehyde-3-phosphate biosynthetic process"/>
    <property type="evidence" value="ECO:0007669"/>
    <property type="project" value="TreeGrafter"/>
</dbReference>
<evidence type="ECO:0000256" key="8">
    <source>
        <dbReference type="ARBA" id="ARBA00023235"/>
    </source>
</evidence>
<dbReference type="GO" id="GO:0004807">
    <property type="term" value="F:triose-phosphate isomerase activity"/>
    <property type="evidence" value="ECO:0007669"/>
    <property type="project" value="UniProtKB-EC"/>
</dbReference>